<accession>A0A3B0YPZ7</accession>
<dbReference type="AlphaFoldDB" id="A0A3B0YPZ7"/>
<keyword evidence="11" id="KW-0051">Antiviral defense</keyword>
<keyword evidence="9" id="KW-0408">Iron</keyword>
<dbReference type="EC" id="3.1.12.1" evidence="3"/>
<dbReference type="PANTHER" id="PTHR36531">
    <property type="entry name" value="CRISPR-ASSOCIATED EXONUCLEASE CAS4"/>
    <property type="match status" value="1"/>
</dbReference>
<comment type="similarity">
    <text evidence="2">Belongs to the CRISPR-associated exonuclease Cas4 family.</text>
</comment>
<evidence type="ECO:0000313" key="15">
    <source>
        <dbReference type="EMBL" id="VAW78760.1"/>
    </source>
</evidence>
<evidence type="ECO:0000256" key="2">
    <source>
        <dbReference type="ARBA" id="ARBA00009189"/>
    </source>
</evidence>
<gene>
    <name evidence="15" type="ORF">MNBD_GAMMA12-3228</name>
</gene>
<proteinExistence type="inferred from homology"/>
<keyword evidence="10" id="KW-0411">Iron-sulfur</keyword>
<dbReference type="Gene3D" id="3.90.320.10">
    <property type="match status" value="1"/>
</dbReference>
<comment type="cofactor">
    <cofactor evidence="1">
        <name>[4Fe-4S] cluster</name>
        <dbReference type="ChEBI" id="CHEBI:49883"/>
    </cofactor>
</comment>
<dbReference type="Pfam" id="PF01930">
    <property type="entry name" value="Cas_Cas4"/>
    <property type="match status" value="1"/>
</dbReference>
<keyword evidence="7" id="KW-0378">Hydrolase</keyword>
<dbReference type="GO" id="GO:0051536">
    <property type="term" value="F:iron-sulfur cluster binding"/>
    <property type="evidence" value="ECO:0007669"/>
    <property type="project" value="UniProtKB-KW"/>
</dbReference>
<evidence type="ECO:0000256" key="9">
    <source>
        <dbReference type="ARBA" id="ARBA00023004"/>
    </source>
</evidence>
<organism evidence="15">
    <name type="scientific">hydrothermal vent metagenome</name>
    <dbReference type="NCBI Taxonomy" id="652676"/>
    <lineage>
        <taxon>unclassified sequences</taxon>
        <taxon>metagenomes</taxon>
        <taxon>ecological metagenomes</taxon>
    </lineage>
</organism>
<evidence type="ECO:0000256" key="13">
    <source>
        <dbReference type="ARBA" id="ARBA00033996"/>
    </source>
</evidence>
<dbReference type="NCBIfam" id="TIGR00372">
    <property type="entry name" value="cas4"/>
    <property type="match status" value="1"/>
</dbReference>
<evidence type="ECO:0000256" key="1">
    <source>
        <dbReference type="ARBA" id="ARBA00001966"/>
    </source>
</evidence>
<sequence>MTISNEGNGHNNLLAEDSDRFVMLSALQHYSYCPRQFALIHVEQVWAENFFTAHGNLLHERVDSGEPERRGNVRFERGVAVISHQLHINGKLDLLEIEGKPPTQYFPVEYKRGKPKIEDWDKIQLCAQALCLEEMRDIKIEEGALWYWKVRKREPVLFDDVLREVTLAAIEGAHKLLAAGVTPLPIDNKKRCKACSLVDLCEPNAFRHDRSGEYVAGIFSELTGSDLDEN</sequence>
<evidence type="ECO:0000256" key="12">
    <source>
        <dbReference type="ARBA" id="ARBA00023211"/>
    </source>
</evidence>
<evidence type="ECO:0000256" key="4">
    <source>
        <dbReference type="ARBA" id="ARBA00020049"/>
    </source>
</evidence>
<feature type="domain" description="DUF83" evidence="14">
    <location>
        <begin position="25"/>
        <end position="201"/>
    </location>
</feature>
<keyword evidence="8 15" id="KW-0269">Exonuclease</keyword>
<dbReference type="InterPro" id="IPR013343">
    <property type="entry name" value="CRISPR-assoc_prot_Cas4"/>
</dbReference>
<name>A0A3B0YPZ7_9ZZZZ</name>
<evidence type="ECO:0000256" key="11">
    <source>
        <dbReference type="ARBA" id="ARBA00023118"/>
    </source>
</evidence>
<dbReference type="InterPro" id="IPR022765">
    <property type="entry name" value="Dna2/Cas4_DUF83"/>
</dbReference>
<evidence type="ECO:0000256" key="10">
    <source>
        <dbReference type="ARBA" id="ARBA00023014"/>
    </source>
</evidence>
<dbReference type="GO" id="GO:0004527">
    <property type="term" value="F:exonuclease activity"/>
    <property type="evidence" value="ECO:0007669"/>
    <property type="project" value="UniProtKB-KW"/>
</dbReference>
<dbReference type="InterPro" id="IPR051827">
    <property type="entry name" value="Cas4_exonuclease"/>
</dbReference>
<evidence type="ECO:0000259" key="14">
    <source>
        <dbReference type="Pfam" id="PF01930"/>
    </source>
</evidence>
<keyword evidence="6" id="KW-0479">Metal-binding</keyword>
<dbReference type="GO" id="GO:0051607">
    <property type="term" value="P:defense response to virus"/>
    <property type="evidence" value="ECO:0007669"/>
    <property type="project" value="UniProtKB-KW"/>
</dbReference>
<comment type="catalytic activity">
    <reaction evidence="13">
        <text>exonucleolytic cleavage in the 5'- to 3'-direction to yield nucleoside 3'-phosphates.</text>
        <dbReference type="EC" id="3.1.12.1"/>
    </reaction>
</comment>
<dbReference type="EMBL" id="UOFL01000162">
    <property type="protein sequence ID" value="VAW78760.1"/>
    <property type="molecule type" value="Genomic_DNA"/>
</dbReference>
<evidence type="ECO:0000256" key="7">
    <source>
        <dbReference type="ARBA" id="ARBA00022801"/>
    </source>
</evidence>
<evidence type="ECO:0000256" key="5">
    <source>
        <dbReference type="ARBA" id="ARBA00022722"/>
    </source>
</evidence>
<reference evidence="15" key="1">
    <citation type="submission" date="2018-06" db="EMBL/GenBank/DDBJ databases">
        <authorList>
            <person name="Zhirakovskaya E."/>
        </authorList>
    </citation>
    <scope>NUCLEOTIDE SEQUENCE</scope>
</reference>
<dbReference type="PANTHER" id="PTHR36531:SF6">
    <property type="entry name" value="DNA REPLICATION ATP-DEPENDENT HELICASE_NUCLEASE DNA2"/>
    <property type="match status" value="1"/>
</dbReference>
<evidence type="ECO:0000256" key="3">
    <source>
        <dbReference type="ARBA" id="ARBA00012768"/>
    </source>
</evidence>
<protein>
    <recommendedName>
        <fullName evidence="4">CRISPR-associated exonuclease Cas4</fullName>
        <ecNumber evidence="3">3.1.12.1</ecNumber>
    </recommendedName>
</protein>
<dbReference type="GO" id="GO:0046872">
    <property type="term" value="F:metal ion binding"/>
    <property type="evidence" value="ECO:0007669"/>
    <property type="project" value="UniProtKB-KW"/>
</dbReference>
<dbReference type="InterPro" id="IPR011604">
    <property type="entry name" value="PDDEXK-like_dom_sf"/>
</dbReference>
<keyword evidence="5" id="KW-0540">Nuclease</keyword>
<keyword evidence="12" id="KW-0464">Manganese</keyword>
<evidence type="ECO:0000256" key="6">
    <source>
        <dbReference type="ARBA" id="ARBA00022723"/>
    </source>
</evidence>
<evidence type="ECO:0000256" key="8">
    <source>
        <dbReference type="ARBA" id="ARBA00022839"/>
    </source>
</evidence>